<proteinExistence type="predicted"/>
<protein>
    <submittedName>
        <fullName evidence="1">Uncharacterized protein</fullName>
    </submittedName>
</protein>
<gene>
    <name evidence="1" type="ORF">I8J30_27975</name>
</gene>
<dbReference type="Proteomes" id="UP000673394">
    <property type="component" value="Unassembled WGS sequence"/>
</dbReference>
<sequence length="241" mass="27539">MPIEYKLITAGAFAGKSRMKLHYVEIDTDQVLCGSHLSGYETQPREGIRVCKRCEAAYRKRGGTLLEPIDTDAWLADAYPGLMEDFIEVILEKPSFIKEGPLVENIIGRWSADQLYAPGAMEDIEVVFSPTGNGWLYFNHPFEQIVERFKWEIDNSGLIQINGVASAAFYDAEMAKEYELENYEGRDSDFEFLDLKVEITIESTPRGESEVISFSEPLWLTDRRFALVQRDIKSLEPPFFL</sequence>
<accession>A0ABS5CKZ5</accession>
<comment type="caution">
    <text evidence="1">The sequence shown here is derived from an EMBL/GenBank/DDBJ whole genome shotgun (WGS) entry which is preliminary data.</text>
</comment>
<evidence type="ECO:0000313" key="1">
    <source>
        <dbReference type="EMBL" id="MBP3966539.1"/>
    </source>
</evidence>
<evidence type="ECO:0000313" key="2">
    <source>
        <dbReference type="Proteomes" id="UP000673394"/>
    </source>
</evidence>
<dbReference type="RefSeq" id="WP_210663799.1">
    <property type="nucleotide sequence ID" value="NZ_JAGKSP010000019.1"/>
</dbReference>
<dbReference type="EMBL" id="JAGKSP010000019">
    <property type="protein sequence ID" value="MBP3966539.1"/>
    <property type="molecule type" value="Genomic_DNA"/>
</dbReference>
<reference evidence="1 2" key="1">
    <citation type="submission" date="2021-04" db="EMBL/GenBank/DDBJ databases">
        <title>Paenibacillus sp. DLE-14 whole genome sequence.</title>
        <authorList>
            <person name="Ham Y.J."/>
        </authorList>
    </citation>
    <scope>NUCLEOTIDE SEQUENCE [LARGE SCALE GENOMIC DNA]</scope>
    <source>
        <strain evidence="1 2">DLE-14</strain>
    </source>
</reference>
<name>A0ABS5CKZ5_9BACL</name>
<keyword evidence="2" id="KW-1185">Reference proteome</keyword>
<organism evidence="1 2">
    <name type="scientific">Paenibacillus lignilyticus</name>
    <dbReference type="NCBI Taxonomy" id="1172615"/>
    <lineage>
        <taxon>Bacteria</taxon>
        <taxon>Bacillati</taxon>
        <taxon>Bacillota</taxon>
        <taxon>Bacilli</taxon>
        <taxon>Bacillales</taxon>
        <taxon>Paenibacillaceae</taxon>
        <taxon>Paenibacillus</taxon>
    </lineage>
</organism>